<comment type="caution">
    <text evidence="1">The sequence shown here is derived from an EMBL/GenBank/DDBJ whole genome shotgun (WGS) entry which is preliminary data.</text>
</comment>
<dbReference type="AlphaFoldDB" id="A0A7X4GPH2"/>
<proteinExistence type="predicted"/>
<evidence type="ECO:0000313" key="1">
    <source>
        <dbReference type="EMBL" id="MYM67290.1"/>
    </source>
</evidence>
<reference evidence="1 2" key="1">
    <citation type="submission" date="2019-12" db="EMBL/GenBank/DDBJ databases">
        <title>Novel species isolated from a subtropical stream in China.</title>
        <authorList>
            <person name="Lu H."/>
        </authorList>
    </citation>
    <scope>NUCLEOTIDE SEQUENCE [LARGE SCALE GENOMIC DNA]</scope>
    <source>
        <strain evidence="1 2">FT55W</strain>
    </source>
</reference>
<accession>A0A7X4GPH2</accession>
<evidence type="ECO:0000313" key="2">
    <source>
        <dbReference type="Proteomes" id="UP000450012"/>
    </source>
</evidence>
<dbReference type="RefSeq" id="WP_161013841.1">
    <property type="nucleotide sequence ID" value="NZ_WWCK01000003.1"/>
</dbReference>
<keyword evidence="2" id="KW-1185">Reference proteome</keyword>
<sequence length="244" mass="25761">MQYDFSLNANGGQNIDATGAYVKYKSGLGAIRVKFSTGGYVDLTPGQGIRLKKQEFNSLNLTDKSGNANQGVLVIGDVEFQDDTIVGVVSIVDGGKNNTLSQSCFLGNTTTGTVASNYNLACLINDSSSGKNVIVESVSIALNSAAAVSFHRVGISPAANNHAQNKYAKIAGEVASKAFIESNITTDLNALNVAVRREYIAGNQPRDFKPAEPLIIPPGMALVIANNTLAAGMSVNWEFREDPL</sequence>
<dbReference type="Proteomes" id="UP000450012">
    <property type="component" value="Unassembled WGS sequence"/>
</dbReference>
<organism evidence="1 2">
    <name type="scientific">Duganella rivi</name>
    <dbReference type="NCBI Taxonomy" id="2666083"/>
    <lineage>
        <taxon>Bacteria</taxon>
        <taxon>Pseudomonadati</taxon>
        <taxon>Pseudomonadota</taxon>
        <taxon>Betaproteobacteria</taxon>
        <taxon>Burkholderiales</taxon>
        <taxon>Oxalobacteraceae</taxon>
        <taxon>Telluria group</taxon>
        <taxon>Duganella</taxon>
    </lineage>
</organism>
<gene>
    <name evidence="1" type="ORF">GTP45_10655</name>
</gene>
<protein>
    <submittedName>
        <fullName evidence="1">Uncharacterized protein</fullName>
    </submittedName>
</protein>
<name>A0A7X4GPH2_9BURK</name>
<dbReference type="EMBL" id="WWCK01000003">
    <property type="protein sequence ID" value="MYM67290.1"/>
    <property type="molecule type" value="Genomic_DNA"/>
</dbReference>